<dbReference type="PROSITE" id="PS51918">
    <property type="entry name" value="RADICAL_SAM"/>
    <property type="match status" value="1"/>
</dbReference>
<comment type="caution">
    <text evidence="7">The sequence shown here is derived from an EMBL/GenBank/DDBJ whole genome shotgun (WGS) entry which is preliminary data.</text>
</comment>
<dbReference type="InterPro" id="IPR007197">
    <property type="entry name" value="rSAM"/>
</dbReference>
<evidence type="ECO:0000313" key="7">
    <source>
        <dbReference type="EMBL" id="MCQ6963609.1"/>
    </source>
</evidence>
<dbReference type="GO" id="GO:0051539">
    <property type="term" value="F:4 iron, 4 sulfur cluster binding"/>
    <property type="evidence" value="ECO:0007669"/>
    <property type="project" value="UniProtKB-KW"/>
</dbReference>
<dbReference type="InterPro" id="IPR023821">
    <property type="entry name" value="rSAM_TatD-assoc"/>
</dbReference>
<evidence type="ECO:0000259" key="6">
    <source>
        <dbReference type="PROSITE" id="PS51918"/>
    </source>
</evidence>
<dbReference type="SUPFAM" id="SSF102114">
    <property type="entry name" value="Radical SAM enzymes"/>
    <property type="match status" value="1"/>
</dbReference>
<dbReference type="InterPro" id="IPR058240">
    <property type="entry name" value="rSAM_sf"/>
</dbReference>
<organism evidence="7 8">
    <name type="scientific">Methanolobus chelungpuianus</name>
    <dbReference type="NCBI Taxonomy" id="502115"/>
    <lineage>
        <taxon>Archaea</taxon>
        <taxon>Methanobacteriati</taxon>
        <taxon>Methanobacteriota</taxon>
        <taxon>Stenosarchaea group</taxon>
        <taxon>Methanomicrobia</taxon>
        <taxon>Methanosarcinales</taxon>
        <taxon>Methanosarcinaceae</taxon>
        <taxon>Methanolobus</taxon>
    </lineage>
</organism>
<dbReference type="RefSeq" id="WP_256623520.1">
    <property type="nucleotide sequence ID" value="NZ_JTEO01000006.1"/>
</dbReference>
<proteinExistence type="predicted"/>
<keyword evidence="4" id="KW-0408">Iron</keyword>
<gene>
    <name evidence="7" type="ORF">PV02_11095</name>
</gene>
<protein>
    <submittedName>
        <fullName evidence="7">Metallo cofactor biosynthesis protein</fullName>
    </submittedName>
</protein>
<dbReference type="Gene3D" id="3.20.20.70">
    <property type="entry name" value="Aldolase class I"/>
    <property type="match status" value="1"/>
</dbReference>
<dbReference type="SFLD" id="SFLDS00029">
    <property type="entry name" value="Radical_SAM"/>
    <property type="match status" value="1"/>
</dbReference>
<keyword evidence="8" id="KW-1185">Reference proteome</keyword>
<dbReference type="PANTHER" id="PTHR42836:SF1">
    <property type="entry name" value="7-CARBOXY-7-DEAZAGUANINE SYNTHASE"/>
    <property type="match status" value="1"/>
</dbReference>
<dbReference type="AlphaFoldDB" id="A0AAE3HCP4"/>
<evidence type="ECO:0000256" key="2">
    <source>
        <dbReference type="ARBA" id="ARBA00022691"/>
    </source>
</evidence>
<keyword evidence="5" id="KW-0411">Iron-sulfur</keyword>
<dbReference type="PANTHER" id="PTHR42836">
    <property type="entry name" value="7-CARBOXY-7-DEAZAGUANINE SYNTHASE"/>
    <property type="match status" value="1"/>
</dbReference>
<keyword evidence="2" id="KW-0949">S-adenosyl-L-methionine</keyword>
<dbReference type="CDD" id="cd01335">
    <property type="entry name" value="Radical_SAM"/>
    <property type="match status" value="1"/>
</dbReference>
<dbReference type="InterPro" id="IPR013785">
    <property type="entry name" value="Aldolase_TIM"/>
</dbReference>
<dbReference type="Proteomes" id="UP001206983">
    <property type="component" value="Unassembled WGS sequence"/>
</dbReference>
<dbReference type="Pfam" id="PF04055">
    <property type="entry name" value="Radical_SAM"/>
    <property type="match status" value="1"/>
</dbReference>
<feature type="domain" description="Radical SAM core" evidence="6">
    <location>
        <begin position="23"/>
        <end position="211"/>
    </location>
</feature>
<keyword evidence="3" id="KW-0479">Metal-binding</keyword>
<dbReference type="NCBIfam" id="TIGR04038">
    <property type="entry name" value="tatD_link_rSAM"/>
    <property type="match status" value="1"/>
</dbReference>
<dbReference type="EMBL" id="JTEO01000006">
    <property type="protein sequence ID" value="MCQ6963609.1"/>
    <property type="molecule type" value="Genomic_DNA"/>
</dbReference>
<dbReference type="GO" id="GO:0003824">
    <property type="term" value="F:catalytic activity"/>
    <property type="evidence" value="ECO:0007669"/>
    <property type="project" value="InterPro"/>
</dbReference>
<evidence type="ECO:0000256" key="4">
    <source>
        <dbReference type="ARBA" id="ARBA00023004"/>
    </source>
</evidence>
<evidence type="ECO:0000256" key="3">
    <source>
        <dbReference type="ARBA" id="ARBA00022723"/>
    </source>
</evidence>
<keyword evidence="1" id="KW-0004">4Fe-4S</keyword>
<reference evidence="7 8" key="1">
    <citation type="journal article" date="2011" name="Appl. Environ. Microbiol.">
        <title>Methanogenic archaea isolated from Taiwan's Chelungpu fault.</title>
        <authorList>
            <person name="Wu S.Y."/>
            <person name="Lai M.C."/>
        </authorList>
    </citation>
    <scope>NUCLEOTIDE SEQUENCE [LARGE SCALE GENOMIC DNA]</scope>
    <source>
        <strain evidence="7 8">St545Mb</strain>
    </source>
</reference>
<dbReference type="GO" id="GO:0046872">
    <property type="term" value="F:metal ion binding"/>
    <property type="evidence" value="ECO:0007669"/>
    <property type="project" value="UniProtKB-KW"/>
</dbReference>
<evidence type="ECO:0000256" key="5">
    <source>
        <dbReference type="ARBA" id="ARBA00023014"/>
    </source>
</evidence>
<sequence length="211" mass="23706">MPDSSKVDSNNSQNRFTGGTIGYESHGNLYLNITNRCTAKCSFCIRDLCDGVYGYNLWLTAEPSYEEIINELENTDLRRYKEIVFTGFGEPTCRLDTVLGITRWLSERGKRVRLDTNGHAKLMYPGRDVVAELKAAGMESVSVSLNAESGEKYNQLCHPAFSDAYDSVLEFTKEAVKAGLRTQMTVVGMPQIDIDKCERIAYRLGASFRVR</sequence>
<accession>A0AAE3HCP4</accession>
<dbReference type="SFLD" id="SFLDG01111">
    <property type="entry name" value="Uncharacterised_Radical_SAM_Su"/>
    <property type="match status" value="1"/>
</dbReference>
<evidence type="ECO:0000313" key="8">
    <source>
        <dbReference type="Proteomes" id="UP001206983"/>
    </source>
</evidence>
<evidence type="ECO:0000256" key="1">
    <source>
        <dbReference type="ARBA" id="ARBA00022485"/>
    </source>
</evidence>
<name>A0AAE3HCP4_9EURY</name>